<dbReference type="STRING" id="1801774.A3A05_02260"/>
<name>A0A1F6WUI1_9BACT</name>
<dbReference type="Proteomes" id="UP000176187">
    <property type="component" value="Unassembled WGS sequence"/>
</dbReference>
<reference evidence="1 2" key="1">
    <citation type="journal article" date="2016" name="Nat. Commun.">
        <title>Thousands of microbial genomes shed light on interconnected biogeochemical processes in an aquifer system.</title>
        <authorList>
            <person name="Anantharaman K."/>
            <person name="Brown C.T."/>
            <person name="Hug L.A."/>
            <person name="Sharon I."/>
            <person name="Castelle C.J."/>
            <person name="Probst A.J."/>
            <person name="Thomas B.C."/>
            <person name="Singh A."/>
            <person name="Wilkins M.J."/>
            <person name="Karaoz U."/>
            <person name="Brodie E.L."/>
            <person name="Williams K.H."/>
            <person name="Hubbard S.S."/>
            <person name="Banfield J.F."/>
        </authorList>
    </citation>
    <scope>NUCLEOTIDE SEQUENCE [LARGE SCALE GENOMIC DNA]</scope>
</reference>
<proteinExistence type="predicted"/>
<sequence length="97" mass="11337">MIKLFNSLLKTQGLDEQVIEKFETEFRGLILLALIATSQSRLDKREEQSLLEYFKIGDEEAVVNTLTTHYSKIEWEKMLNSEIKPIIQTYLKDVVMV</sequence>
<protein>
    <submittedName>
        <fullName evidence="1">Uncharacterized protein</fullName>
    </submittedName>
</protein>
<organism evidence="1 2">
    <name type="scientific">Candidatus Nomurabacteria bacterium RIFCSPLOWO2_01_FULL_41_12</name>
    <dbReference type="NCBI Taxonomy" id="1801774"/>
    <lineage>
        <taxon>Bacteria</taxon>
        <taxon>Candidatus Nomuraibacteriota</taxon>
    </lineage>
</organism>
<evidence type="ECO:0000313" key="2">
    <source>
        <dbReference type="Proteomes" id="UP000176187"/>
    </source>
</evidence>
<evidence type="ECO:0000313" key="1">
    <source>
        <dbReference type="EMBL" id="OGI85536.1"/>
    </source>
</evidence>
<comment type="caution">
    <text evidence="1">The sequence shown here is derived from an EMBL/GenBank/DDBJ whole genome shotgun (WGS) entry which is preliminary data.</text>
</comment>
<dbReference type="AlphaFoldDB" id="A0A1F6WUI1"/>
<accession>A0A1F6WUI1</accession>
<gene>
    <name evidence="1" type="ORF">A3A05_02260</name>
</gene>
<dbReference type="EMBL" id="MFUY01000030">
    <property type="protein sequence ID" value="OGI85536.1"/>
    <property type="molecule type" value="Genomic_DNA"/>
</dbReference>